<dbReference type="Gene3D" id="2.60.40.10">
    <property type="entry name" value="Immunoglobulins"/>
    <property type="match status" value="2"/>
</dbReference>
<accession>A0A2P1PU31</accession>
<dbReference type="PROSITE" id="PS50853">
    <property type="entry name" value="FN3"/>
    <property type="match status" value="1"/>
</dbReference>
<dbReference type="AlphaFoldDB" id="A0A2P1PU31"/>
<feature type="domain" description="Fibronectin type-III" evidence="2">
    <location>
        <begin position="378"/>
        <end position="487"/>
    </location>
</feature>
<name>A0A2P1PU31_9GAMM</name>
<dbReference type="Proteomes" id="UP000241074">
    <property type="component" value="Chromosome"/>
</dbReference>
<dbReference type="InterPro" id="IPR003961">
    <property type="entry name" value="FN3_dom"/>
</dbReference>
<protein>
    <recommendedName>
        <fullName evidence="2">Fibronectin type-III domain-containing protein</fullName>
    </recommendedName>
</protein>
<keyword evidence="1" id="KW-0732">Signal</keyword>
<dbReference type="Pfam" id="PF00041">
    <property type="entry name" value="fn3"/>
    <property type="match status" value="1"/>
</dbReference>
<reference evidence="3 4" key="2">
    <citation type="submission" date="2018-03" db="EMBL/GenBank/DDBJ databases">
        <authorList>
            <person name="Keele B.F."/>
        </authorList>
    </citation>
    <scope>NUCLEOTIDE SEQUENCE [LARGE SCALE GENOMIC DNA]</scope>
    <source>
        <strain evidence="3 4">D13</strain>
    </source>
</reference>
<dbReference type="SUPFAM" id="SSF49265">
    <property type="entry name" value="Fibronectin type III"/>
    <property type="match status" value="1"/>
</dbReference>
<feature type="chain" id="PRO_5015183831" description="Fibronectin type-III domain-containing protein" evidence="1">
    <location>
        <begin position="25"/>
        <end position="1006"/>
    </location>
</feature>
<evidence type="ECO:0000256" key="1">
    <source>
        <dbReference type="SAM" id="SignalP"/>
    </source>
</evidence>
<dbReference type="InterPro" id="IPR036116">
    <property type="entry name" value="FN3_sf"/>
</dbReference>
<evidence type="ECO:0000313" key="4">
    <source>
        <dbReference type="Proteomes" id="UP000241074"/>
    </source>
</evidence>
<feature type="signal peptide" evidence="1">
    <location>
        <begin position="1"/>
        <end position="24"/>
    </location>
</feature>
<keyword evidence="4" id="KW-1185">Reference proteome</keyword>
<organism evidence="3 4">
    <name type="scientific">Ahniella affigens</name>
    <dbReference type="NCBI Taxonomy" id="2021234"/>
    <lineage>
        <taxon>Bacteria</taxon>
        <taxon>Pseudomonadati</taxon>
        <taxon>Pseudomonadota</taxon>
        <taxon>Gammaproteobacteria</taxon>
        <taxon>Lysobacterales</taxon>
        <taxon>Rhodanobacteraceae</taxon>
        <taxon>Ahniella</taxon>
    </lineage>
</organism>
<dbReference type="KEGG" id="xba:C7S18_14605"/>
<evidence type="ECO:0000313" key="3">
    <source>
        <dbReference type="EMBL" id="AVP98345.1"/>
    </source>
</evidence>
<reference evidence="3 4" key="1">
    <citation type="submission" date="2018-03" db="EMBL/GenBank/DDBJ databases">
        <title>Ahniella affigens gen. nov., sp. nov., a gammaproteobacterium isolated from sandy soil near a stream.</title>
        <authorList>
            <person name="Ko Y."/>
            <person name="Kim J.-H."/>
        </authorList>
    </citation>
    <scope>NUCLEOTIDE SEQUENCE [LARGE SCALE GENOMIC DNA]</scope>
    <source>
        <strain evidence="3 4">D13</strain>
    </source>
</reference>
<proteinExistence type="predicted"/>
<dbReference type="InterPro" id="IPR013783">
    <property type="entry name" value="Ig-like_fold"/>
</dbReference>
<sequence>MRRWRLERFVFAWVIAGIAPSVLADTTPPTAPGNTTSTSCISVVGDACIVNDADFSLRVTAATDAGGSGLNASGYQVCRSNDVTGWGGCDVSISTSATINVTVTGSHRPAPGARRAYYFRARDNAGNWGPWNNPIYIVTTSGGDITAPNPPGNTSSPHCVSVQNGTCMVNPGDFTVQVTAATDNPGGSGINTSGYNFCRSNDTSGWGGCDATLSTTAGTSFVVSGSHRPAPGQRRAYYARVRDNAGNYSNWNAPLYVQTLPDTTPPSTVPNGVARINGTSVNGLTVNVANPSIAMTWGLATDNDAVNRYNIVVQHVATGAWTYNVSVSHPSTSATVATANLQHGAQYTVWIRAIDNAGNAGTFVSLGTFSVSIADTTPPSALPSLSATIGGTSINGLTLANTAPTVVINWGLATDNVAVSRYQVMLIHNQSGGGVYNLTVNHPGTTYTLMTSGLQDGGNYSVQVRAIDSSNNNGPLRNAGTFMVRLDTTPPSAVGSFATTLSRRDIAGQQIPWNNPAIDMSWTAATDASGIKRYLVTLERVDVAGIVNSVFYSNATFSATFASSNLIVGASYRLAIKAQDRNDLWGPVTQSGVFSIAPALSSSVNPAHELMITAVSVVDDPTRGQNCGAFTFCAMMTAMAGSQDPSDFTTNFFNLFRTTQVIGPDTVDPARHVADDVLGNWPRLGDGRLDMARSPLIPLAIVNRADLVRPGDAGEARVVYGLVDSFGRPVRLTVILEYKMSEAYLSRAQWWSEWHRLNQFPDQSSPEYLAQLQYLTDSFARTPVNGRISLGQVRTNDGLRFNSTFFWEFREFMQPAANANLVQTTVKQTPFQTSTNANQIGEWINAHEAEILAESHEISAPLQHAGNDHLIGVTIPENVSNKFAGMLFSKNTCSGCHIENNNRASDGLRPFYQLQPRQRGQETRLADFFFNVPLCGVFNPKAIPECAFPYTQNELGRRRSIFESHLGWIGFSKEDKKQVSGDSQPLLMHNPTDDEVVTLDSMTRVH</sequence>
<dbReference type="CDD" id="cd00063">
    <property type="entry name" value="FN3"/>
    <property type="match status" value="1"/>
</dbReference>
<evidence type="ECO:0000259" key="2">
    <source>
        <dbReference type="PROSITE" id="PS50853"/>
    </source>
</evidence>
<dbReference type="EMBL" id="CP027860">
    <property type="protein sequence ID" value="AVP98345.1"/>
    <property type="molecule type" value="Genomic_DNA"/>
</dbReference>
<gene>
    <name evidence="3" type="ORF">C7S18_14605</name>
</gene>